<evidence type="ECO:0000256" key="4">
    <source>
        <dbReference type="ARBA" id="ARBA00022801"/>
    </source>
</evidence>
<proteinExistence type="predicted"/>
<feature type="domain" description="Peptidase M48" evidence="7">
    <location>
        <begin position="303"/>
        <end position="523"/>
    </location>
</feature>
<keyword evidence="2" id="KW-0645">Protease</keyword>
<evidence type="ECO:0000256" key="1">
    <source>
        <dbReference type="ARBA" id="ARBA00001947"/>
    </source>
</evidence>
<dbReference type="InterPro" id="IPR001915">
    <property type="entry name" value="Peptidase_M48"/>
</dbReference>
<sequence length="534" mass="59854">MKIKRILSVMFIMVAFAIIGGCSQSIKPYTESPYRNSYNNLFEGVKMPSTSEVLKNARSHAFPESVDKVWEAVLRVSSQYEGFLGIDRSRESHRRLFVVHGRETYYGRPNASPMQINKFLDVWLSVDVQSSDVNRETLVTVAWIPPSKDAINYSKPAQSKFSPSQMTKLNCETRFSFRQRNKKQAQSPGVLAQRLSKFMSSKKKQKRFNQKLLEQWEDIPDVVVNDFFYHLSTQLYCPSSWREKFFAQSSSGIPLLRKLQRIEQGSNLNTVLSNKKALALGNQAGIWLSAKKRRHLVVIRAPEIERILQGVINRLKTVANRTQVEVTPYIVASPEINAFAMPNGDIFVYSGLLNALDSNDELAAVLAHELDHLFQRDGAARLLNRDKRSKQSQIIYWSVYGLGSFIGAGIKGPNMSGYPTPSTTDLIVGNAVPVVSQGVGLSSGQFLEMEMIAGYSQETELRADRNGARYLLAAGYDIDAELRMLGKLKEAREKAKGMGNALASGLVNARPGPEARIEQMQKTIKAMSIQAQKE</sequence>
<evidence type="ECO:0000256" key="6">
    <source>
        <dbReference type="ARBA" id="ARBA00023049"/>
    </source>
</evidence>
<dbReference type="InterPro" id="IPR051156">
    <property type="entry name" value="Mito/Outer_Membr_Metalloprot"/>
</dbReference>
<gene>
    <name evidence="8" type="ORF">BECKDK2373C_GA0170839_104631</name>
</gene>
<dbReference type="PANTHER" id="PTHR22726">
    <property type="entry name" value="METALLOENDOPEPTIDASE OMA1"/>
    <property type="match status" value="1"/>
</dbReference>
<keyword evidence="3" id="KW-0479">Metal-binding</keyword>
<dbReference type="Pfam" id="PF01435">
    <property type="entry name" value="Peptidase_M48"/>
    <property type="match status" value="1"/>
</dbReference>
<organism evidence="8">
    <name type="scientific">Candidatus Kentrum sp. DK</name>
    <dbReference type="NCBI Taxonomy" id="2126562"/>
    <lineage>
        <taxon>Bacteria</taxon>
        <taxon>Pseudomonadati</taxon>
        <taxon>Pseudomonadota</taxon>
        <taxon>Gammaproteobacteria</taxon>
        <taxon>Candidatus Kentrum</taxon>
    </lineage>
</organism>
<dbReference type="PROSITE" id="PS51257">
    <property type="entry name" value="PROKAR_LIPOPROTEIN"/>
    <property type="match status" value="1"/>
</dbReference>
<keyword evidence="6" id="KW-0482">Metalloprotease</keyword>
<dbReference type="GO" id="GO:0046872">
    <property type="term" value="F:metal ion binding"/>
    <property type="evidence" value="ECO:0007669"/>
    <property type="project" value="UniProtKB-KW"/>
</dbReference>
<dbReference type="EMBL" id="CAADEY010000046">
    <property type="protein sequence ID" value="VFJ55064.1"/>
    <property type="molecule type" value="Genomic_DNA"/>
</dbReference>
<dbReference type="AlphaFoldDB" id="A0A450SMM4"/>
<evidence type="ECO:0000256" key="5">
    <source>
        <dbReference type="ARBA" id="ARBA00022833"/>
    </source>
</evidence>
<dbReference type="GO" id="GO:0004222">
    <property type="term" value="F:metalloendopeptidase activity"/>
    <property type="evidence" value="ECO:0007669"/>
    <property type="project" value="InterPro"/>
</dbReference>
<name>A0A450SMM4_9GAMM</name>
<keyword evidence="5" id="KW-0862">Zinc</keyword>
<dbReference type="CDD" id="cd07324">
    <property type="entry name" value="M48C_Oma1-like"/>
    <property type="match status" value="1"/>
</dbReference>
<dbReference type="PANTHER" id="PTHR22726:SF1">
    <property type="entry name" value="METALLOENDOPEPTIDASE OMA1, MITOCHONDRIAL"/>
    <property type="match status" value="1"/>
</dbReference>
<evidence type="ECO:0000259" key="7">
    <source>
        <dbReference type="Pfam" id="PF01435"/>
    </source>
</evidence>
<evidence type="ECO:0000313" key="8">
    <source>
        <dbReference type="EMBL" id="VFJ55064.1"/>
    </source>
</evidence>
<dbReference type="GO" id="GO:0051603">
    <property type="term" value="P:proteolysis involved in protein catabolic process"/>
    <property type="evidence" value="ECO:0007669"/>
    <property type="project" value="TreeGrafter"/>
</dbReference>
<dbReference type="GO" id="GO:0016020">
    <property type="term" value="C:membrane"/>
    <property type="evidence" value="ECO:0007669"/>
    <property type="project" value="TreeGrafter"/>
</dbReference>
<protein>
    <submittedName>
        <fullName evidence="8">Peptidase family M48</fullName>
    </submittedName>
</protein>
<evidence type="ECO:0000256" key="2">
    <source>
        <dbReference type="ARBA" id="ARBA00022670"/>
    </source>
</evidence>
<dbReference type="Gene3D" id="3.30.2010.10">
    <property type="entry name" value="Metalloproteases ('zincins'), catalytic domain"/>
    <property type="match status" value="1"/>
</dbReference>
<reference evidence="8" key="1">
    <citation type="submission" date="2019-02" db="EMBL/GenBank/DDBJ databases">
        <authorList>
            <person name="Gruber-Vodicka R. H."/>
            <person name="Seah K. B. B."/>
        </authorList>
    </citation>
    <scope>NUCLEOTIDE SEQUENCE</scope>
    <source>
        <strain evidence="8">BECK_DK161</strain>
    </source>
</reference>
<accession>A0A450SMM4</accession>
<evidence type="ECO:0000256" key="3">
    <source>
        <dbReference type="ARBA" id="ARBA00022723"/>
    </source>
</evidence>
<comment type="cofactor">
    <cofactor evidence="1">
        <name>Zn(2+)</name>
        <dbReference type="ChEBI" id="CHEBI:29105"/>
    </cofactor>
</comment>
<keyword evidence="4" id="KW-0378">Hydrolase</keyword>